<evidence type="ECO:0000256" key="10">
    <source>
        <dbReference type="ARBA" id="ARBA00023326"/>
    </source>
</evidence>
<evidence type="ECO:0000256" key="9">
    <source>
        <dbReference type="ARBA" id="ARBA00023277"/>
    </source>
</evidence>
<dbReference type="GO" id="GO:0102210">
    <property type="term" value="F:rhamnogalacturonan endolyase activity"/>
    <property type="evidence" value="ECO:0007669"/>
    <property type="project" value="UniProtKB-EC"/>
</dbReference>
<dbReference type="InterPro" id="IPR013784">
    <property type="entry name" value="Carb-bd-like_fold"/>
</dbReference>
<dbReference type="Gene3D" id="2.60.40.1120">
    <property type="entry name" value="Carboxypeptidase-like, regulatory domain"/>
    <property type="match status" value="1"/>
</dbReference>
<keyword evidence="7" id="KW-0325">Glycoprotein</keyword>
<dbReference type="GO" id="GO:0030246">
    <property type="term" value="F:carbohydrate binding"/>
    <property type="evidence" value="ECO:0007669"/>
    <property type="project" value="InterPro"/>
</dbReference>
<sequence>MLLPTSITTLLLLAGLVGGGCAALVATENATHLVINNDRLNTSVEKASGAMVTLELDGQNLLGARSGSAGVFYLDCYCIPSGFWTPGKTQPTYELFSGVDSANTSYGGIKMSDTYTATGQVLEQYWFLRDGETGLHTFSRLAYHNEETPFLRNLQEFRTLLRPNSDIWTHLLTNDVQYAPLPGDEAVANEVVVQDATWYLGNTPDDPWYADGSQISDNSTFGMWMVMNTRETYFGGPLHSDLVVDGIVYDYMAGTDLLTLQADAASYADPEWDADFYDSIAEHVPNYVPTSGRGTWTLRAASLPDGAENAIAVLAQDGVDFQDNALDAGAYQYWAEIDGDSGSATIPRVKAGTYRLTVYADGVFGQYVQDGIEVAAGGAEQPTVTEIEWREESAGEEVFRIGTPDKSSGEYRHGYAPDPTHPRHPEQYRVYWAVYDFVEDFPDGVTFRVGESDAAQDLNYVHWSVFGGYANALRADPYYGDGRVNNWTVLFDLAADQLAQKAQATFTVQLAGAKTAAGNTDVFNASEPHANLAYTVSVNGKDLEPWVIPWYQSSSCAVRSAVICYNVANKFVFDAAALKEGENEIILSLPFNATDYETAVLPPSVYVQYDALRLEIK</sequence>
<feature type="signal peptide" evidence="11">
    <location>
        <begin position="1"/>
        <end position="22"/>
    </location>
</feature>
<gene>
    <name evidence="14" type="ORF">SLS62_003904</name>
</gene>
<name>A0AAN9V5U2_9PEZI</name>
<evidence type="ECO:0000256" key="2">
    <source>
        <dbReference type="ARBA" id="ARBA00004613"/>
    </source>
</evidence>
<reference evidence="14 15" key="1">
    <citation type="submission" date="2024-02" db="EMBL/GenBank/DDBJ databases">
        <title>De novo assembly and annotation of 12 fungi associated with fruit tree decline syndrome in Ontario, Canada.</title>
        <authorList>
            <person name="Sulman M."/>
            <person name="Ellouze W."/>
            <person name="Ilyukhin E."/>
        </authorList>
    </citation>
    <scope>NUCLEOTIDE SEQUENCE [LARGE SCALE GENOMIC DNA]</scope>
    <source>
        <strain evidence="14 15">M11/M66-122</strain>
    </source>
</reference>
<dbReference type="AlphaFoldDB" id="A0AAN9V5U2"/>
<evidence type="ECO:0000256" key="5">
    <source>
        <dbReference type="ARBA" id="ARBA00022525"/>
    </source>
</evidence>
<dbReference type="SUPFAM" id="SSF49452">
    <property type="entry name" value="Starch-binding domain-like"/>
    <property type="match status" value="1"/>
</dbReference>
<accession>A0AAN9V5U2</accession>
<feature type="domain" description="Rhamnogalacturonan lyase" evidence="13">
    <location>
        <begin position="304"/>
        <end position="379"/>
    </location>
</feature>
<feature type="chain" id="PRO_5042833920" description="rhamnogalacturonan endolyase" evidence="11">
    <location>
        <begin position="23"/>
        <end position="617"/>
    </location>
</feature>
<dbReference type="InterPro" id="IPR011013">
    <property type="entry name" value="Gal_mutarotase_sf_dom"/>
</dbReference>
<dbReference type="EMBL" id="JAKJXP020000023">
    <property type="protein sequence ID" value="KAK7754058.1"/>
    <property type="molecule type" value="Genomic_DNA"/>
</dbReference>
<keyword evidence="15" id="KW-1185">Reference proteome</keyword>
<evidence type="ECO:0000259" key="13">
    <source>
        <dbReference type="Pfam" id="PF14686"/>
    </source>
</evidence>
<dbReference type="GO" id="GO:0000272">
    <property type="term" value="P:polysaccharide catabolic process"/>
    <property type="evidence" value="ECO:0007669"/>
    <property type="project" value="UniProtKB-KW"/>
</dbReference>
<dbReference type="SUPFAM" id="SSF49785">
    <property type="entry name" value="Galactose-binding domain-like"/>
    <property type="match status" value="1"/>
</dbReference>
<dbReference type="Gene3D" id="2.70.98.10">
    <property type="match status" value="1"/>
</dbReference>
<keyword evidence="10" id="KW-0624">Polysaccharide degradation</keyword>
<evidence type="ECO:0000256" key="1">
    <source>
        <dbReference type="ARBA" id="ARBA00001324"/>
    </source>
</evidence>
<evidence type="ECO:0000256" key="8">
    <source>
        <dbReference type="ARBA" id="ARBA00023239"/>
    </source>
</evidence>
<keyword evidence="5" id="KW-0964">Secreted</keyword>
<dbReference type="InterPro" id="IPR029413">
    <property type="entry name" value="RG-lyase_II"/>
</dbReference>
<dbReference type="Pfam" id="PF14686">
    <property type="entry name" value="fn3_3"/>
    <property type="match status" value="1"/>
</dbReference>
<organism evidence="14 15">
    <name type="scientific">Diatrype stigma</name>
    <dbReference type="NCBI Taxonomy" id="117547"/>
    <lineage>
        <taxon>Eukaryota</taxon>
        <taxon>Fungi</taxon>
        <taxon>Dikarya</taxon>
        <taxon>Ascomycota</taxon>
        <taxon>Pezizomycotina</taxon>
        <taxon>Sordariomycetes</taxon>
        <taxon>Xylariomycetidae</taxon>
        <taxon>Xylariales</taxon>
        <taxon>Diatrypaceae</taxon>
        <taxon>Diatrype</taxon>
    </lineage>
</organism>
<proteinExistence type="inferred from homology"/>
<dbReference type="GO" id="GO:0005576">
    <property type="term" value="C:extracellular region"/>
    <property type="evidence" value="ECO:0007669"/>
    <property type="project" value="UniProtKB-SubCell"/>
</dbReference>
<dbReference type="EC" id="4.2.2.23" evidence="4"/>
<evidence type="ECO:0000313" key="14">
    <source>
        <dbReference type="EMBL" id="KAK7754058.1"/>
    </source>
</evidence>
<comment type="caution">
    <text evidence="14">The sequence shown here is derived from an EMBL/GenBank/DDBJ whole genome shotgun (WGS) entry which is preliminary data.</text>
</comment>
<dbReference type="CDD" id="cd10316">
    <property type="entry name" value="RGL4_M"/>
    <property type="match status" value="1"/>
</dbReference>
<evidence type="ECO:0000256" key="4">
    <source>
        <dbReference type="ARBA" id="ARBA00012437"/>
    </source>
</evidence>
<keyword evidence="8" id="KW-0456">Lyase</keyword>
<dbReference type="InterPro" id="IPR008979">
    <property type="entry name" value="Galactose-bd-like_sf"/>
</dbReference>
<comment type="catalytic activity">
    <reaction evidence="1">
        <text>Endotype eliminative cleavage of L-alpha-rhamnopyranosyl-(1-&gt;4)-alpha-D-galactopyranosyluronic acid bonds of rhamnogalacturonan I domains in ramified hairy regions of pectin leaving L-rhamnopyranose at the reducing end and 4-deoxy-4,5-unsaturated D-galactopyranosyluronic acid at the non-reducing end.</text>
        <dbReference type="EC" id="4.2.2.23"/>
    </reaction>
</comment>
<feature type="domain" description="Rhamnogalacturonan lyase" evidence="12">
    <location>
        <begin position="398"/>
        <end position="614"/>
    </location>
</feature>
<dbReference type="InterPro" id="IPR014718">
    <property type="entry name" value="GH-type_carb-bd"/>
</dbReference>
<evidence type="ECO:0000256" key="7">
    <source>
        <dbReference type="ARBA" id="ARBA00023180"/>
    </source>
</evidence>
<evidence type="ECO:0000259" key="12">
    <source>
        <dbReference type="Pfam" id="PF14683"/>
    </source>
</evidence>
<dbReference type="InterPro" id="IPR051850">
    <property type="entry name" value="Polysacch_Lyase_4"/>
</dbReference>
<dbReference type="PANTHER" id="PTHR32018:SF9">
    <property type="entry name" value="RHAMNOGALACTURONATE LYASE B"/>
    <property type="match status" value="1"/>
</dbReference>
<dbReference type="CDD" id="cd10317">
    <property type="entry name" value="RGL4_C"/>
    <property type="match status" value="1"/>
</dbReference>
<dbReference type="SUPFAM" id="SSF74650">
    <property type="entry name" value="Galactose mutarotase-like"/>
    <property type="match status" value="1"/>
</dbReference>
<keyword evidence="9" id="KW-0119">Carbohydrate metabolism</keyword>
<dbReference type="Pfam" id="PF14683">
    <property type="entry name" value="CBM-like"/>
    <property type="match status" value="1"/>
</dbReference>
<evidence type="ECO:0000256" key="6">
    <source>
        <dbReference type="ARBA" id="ARBA00022729"/>
    </source>
</evidence>
<protein>
    <recommendedName>
        <fullName evidence="4">rhamnogalacturonan endolyase</fullName>
        <ecNumber evidence="4">4.2.2.23</ecNumber>
    </recommendedName>
</protein>
<evidence type="ECO:0000313" key="15">
    <source>
        <dbReference type="Proteomes" id="UP001320420"/>
    </source>
</evidence>
<evidence type="ECO:0000256" key="11">
    <source>
        <dbReference type="SAM" id="SignalP"/>
    </source>
</evidence>
<comment type="similarity">
    <text evidence="3">Belongs to the polysaccharide lyase 4 family.</text>
</comment>
<evidence type="ECO:0000256" key="3">
    <source>
        <dbReference type="ARBA" id="ARBA00010418"/>
    </source>
</evidence>
<dbReference type="PANTHER" id="PTHR32018">
    <property type="entry name" value="RHAMNOGALACTURONATE LYASE FAMILY PROTEIN"/>
    <property type="match status" value="1"/>
</dbReference>
<comment type="subcellular location">
    <subcellularLocation>
        <location evidence="2">Secreted</location>
    </subcellularLocation>
</comment>
<dbReference type="Proteomes" id="UP001320420">
    <property type="component" value="Unassembled WGS sequence"/>
</dbReference>
<keyword evidence="6 11" id="KW-0732">Signal</keyword>
<dbReference type="InterPro" id="IPR029411">
    <property type="entry name" value="RG-lyase_III"/>
</dbReference>